<dbReference type="EMBL" id="CP129118">
    <property type="protein sequence ID" value="WOV86838.1"/>
    <property type="molecule type" value="Genomic_DNA"/>
</dbReference>
<accession>A0ABZ0L3Z5</accession>
<dbReference type="Proteomes" id="UP001303902">
    <property type="component" value="Chromosome"/>
</dbReference>
<protein>
    <recommendedName>
        <fullName evidence="3">PepSY domain-containing protein</fullName>
    </recommendedName>
</protein>
<sequence>MDERIQAIANRAWKEFGLEEYTLERFAIYEKRNGQDYTVNLEWYPTDIEGPVDEDLNPDGTASIDYDIRTGRFTSVIFTMGKNFSTVVPFKERTVEEAAAWLESVTGLTYEQDFFPELASSNEFRFASRVDGITLSPGFHLNVEIGKDGQLMVFSTYGELPNLSLIEKQVFTLTLEEIEPIVKEHLTVVNFPSEADERFVPVYAIDEVYVTADGKRCIPFNIDERMTEVDYVMEWEEPLEGKIERRFIDAGEEVSVDEAFNAETRSDKNELTAEELDICITLVRDALRMEYPEDSGKWRLQELRIAYNQIEAFCYTASKNQEIFRPKLVTLIDRKTMTVSNIIDNTAMLAMFDSFTPAPDTKIGQEEAFEKMVPYITLDPVYVYDKMQEKYVLCGLLDSDMAIDAVTGDVLELRDL</sequence>
<gene>
    <name evidence="1" type="ORF">QWT69_13300</name>
</gene>
<organism evidence="1 2">
    <name type="scientific">Sporosarcina oncorhynchi</name>
    <dbReference type="NCBI Taxonomy" id="3056444"/>
    <lineage>
        <taxon>Bacteria</taxon>
        <taxon>Bacillati</taxon>
        <taxon>Bacillota</taxon>
        <taxon>Bacilli</taxon>
        <taxon>Bacillales</taxon>
        <taxon>Caryophanaceae</taxon>
        <taxon>Sporosarcina</taxon>
    </lineage>
</organism>
<evidence type="ECO:0008006" key="3">
    <source>
        <dbReference type="Google" id="ProtNLM"/>
    </source>
</evidence>
<evidence type="ECO:0000313" key="1">
    <source>
        <dbReference type="EMBL" id="WOV86838.1"/>
    </source>
</evidence>
<reference evidence="1 2" key="1">
    <citation type="submission" date="2023-06" db="EMBL/GenBank/DDBJ databases">
        <title>Sporosarcina sp. nov., isolated from Korean tranditional fermented seafood 'Jeotgal'.</title>
        <authorList>
            <person name="Yang A.I."/>
            <person name="Shin N.-R."/>
        </authorList>
    </citation>
    <scope>NUCLEOTIDE SEQUENCE [LARGE SCALE GENOMIC DNA]</scope>
    <source>
        <strain evidence="1 2">T2O-4</strain>
    </source>
</reference>
<proteinExistence type="predicted"/>
<name>A0ABZ0L3Z5_9BACL</name>
<evidence type="ECO:0000313" key="2">
    <source>
        <dbReference type="Proteomes" id="UP001303902"/>
    </source>
</evidence>
<keyword evidence="2" id="KW-1185">Reference proteome</keyword>
<dbReference type="RefSeq" id="WP_317966357.1">
    <property type="nucleotide sequence ID" value="NZ_CP129118.1"/>
</dbReference>